<feature type="domain" description="Restriction endonuclease type IV Mrr" evidence="3">
    <location>
        <begin position="29"/>
        <end position="132"/>
    </location>
</feature>
<dbReference type="OrthoDB" id="20734at2759"/>
<gene>
    <name evidence="4" type="ORF">LPJ53_004240</name>
</gene>
<dbReference type="GO" id="GO:0006302">
    <property type="term" value="P:double-strand break repair"/>
    <property type="evidence" value="ECO:0007669"/>
    <property type="project" value="UniProtKB-ARBA"/>
</dbReference>
<dbReference type="InterPro" id="IPR011335">
    <property type="entry name" value="Restrct_endonuc-II-like"/>
</dbReference>
<evidence type="ECO:0000256" key="2">
    <source>
        <dbReference type="ARBA" id="ARBA00023128"/>
    </source>
</evidence>
<dbReference type="InterPro" id="IPR007560">
    <property type="entry name" value="Restrct_endonuc_IV_Mrr"/>
</dbReference>
<comment type="caution">
    <text evidence="4">The sequence shown here is derived from an EMBL/GenBank/DDBJ whole genome shotgun (WGS) entry which is preliminary data.</text>
</comment>
<dbReference type="EMBL" id="JANBOJ010000188">
    <property type="protein sequence ID" value="KAJ1721219.1"/>
    <property type="molecule type" value="Genomic_DNA"/>
</dbReference>
<sequence>MMGPAALRRHIARIQRPHAALSTVECGTAYEHQVIRLLRTLGAQLERIGGASDQGIDFRGKWTLPSQPAFYVVGQCKHYERKKIGPSVIREWEGVMSRQEPDSLGVVAATSGFTRSAVDEALSSAFPIALATIQSDLLRADDSLQPEEKRGGAGGANIRGFVWNRAAEPFIGRMMVVKKHYDVRVFELADPAQFTIQLLWDGKPLV</sequence>
<dbReference type="PANTHER" id="PTHR28133:SF1">
    <property type="entry name" value="REQUIRED FOR RESPIRATORY GROWTH PROTEIN 7, MITOCHONDRIAL"/>
    <property type="match status" value="1"/>
</dbReference>
<dbReference type="Pfam" id="PF04471">
    <property type="entry name" value="Mrr_cat"/>
    <property type="match status" value="1"/>
</dbReference>
<keyword evidence="5" id="KW-1185">Reference proteome</keyword>
<dbReference type="Proteomes" id="UP001149813">
    <property type="component" value="Unassembled WGS sequence"/>
</dbReference>
<evidence type="ECO:0000313" key="5">
    <source>
        <dbReference type="Proteomes" id="UP001149813"/>
    </source>
</evidence>
<dbReference type="GO" id="GO:0009307">
    <property type="term" value="P:DNA restriction-modification system"/>
    <property type="evidence" value="ECO:0007669"/>
    <property type="project" value="InterPro"/>
</dbReference>
<name>A0A9W7XZE4_9FUNG</name>
<comment type="subcellular location">
    <subcellularLocation>
        <location evidence="1">Mitochondrion</location>
    </subcellularLocation>
</comment>
<evidence type="ECO:0000256" key="1">
    <source>
        <dbReference type="ARBA" id="ARBA00004173"/>
    </source>
</evidence>
<dbReference type="InterPro" id="IPR011856">
    <property type="entry name" value="tRNA_endonuc-like_dom_sf"/>
</dbReference>
<proteinExistence type="predicted"/>
<dbReference type="GO" id="GO:0003677">
    <property type="term" value="F:DNA binding"/>
    <property type="evidence" value="ECO:0007669"/>
    <property type="project" value="InterPro"/>
</dbReference>
<dbReference type="Gene3D" id="3.40.1350.10">
    <property type="match status" value="1"/>
</dbReference>
<keyword evidence="2" id="KW-0496">Mitochondrion</keyword>
<dbReference type="SUPFAM" id="SSF52980">
    <property type="entry name" value="Restriction endonuclease-like"/>
    <property type="match status" value="1"/>
</dbReference>
<evidence type="ECO:0000313" key="4">
    <source>
        <dbReference type="EMBL" id="KAJ1721219.1"/>
    </source>
</evidence>
<evidence type="ECO:0000259" key="3">
    <source>
        <dbReference type="Pfam" id="PF04471"/>
    </source>
</evidence>
<organism evidence="4 5">
    <name type="scientific">Coemansia erecta</name>
    <dbReference type="NCBI Taxonomy" id="147472"/>
    <lineage>
        <taxon>Eukaryota</taxon>
        <taxon>Fungi</taxon>
        <taxon>Fungi incertae sedis</taxon>
        <taxon>Zoopagomycota</taxon>
        <taxon>Kickxellomycotina</taxon>
        <taxon>Kickxellomycetes</taxon>
        <taxon>Kickxellales</taxon>
        <taxon>Kickxellaceae</taxon>
        <taxon>Coemansia</taxon>
    </lineage>
</organism>
<protein>
    <recommendedName>
        <fullName evidence="3">Restriction endonuclease type IV Mrr domain-containing protein</fullName>
    </recommendedName>
</protein>
<reference evidence="4" key="1">
    <citation type="submission" date="2022-07" db="EMBL/GenBank/DDBJ databases">
        <title>Phylogenomic reconstructions and comparative analyses of Kickxellomycotina fungi.</title>
        <authorList>
            <person name="Reynolds N.K."/>
            <person name="Stajich J.E."/>
            <person name="Barry K."/>
            <person name="Grigoriev I.V."/>
            <person name="Crous P."/>
            <person name="Smith M.E."/>
        </authorList>
    </citation>
    <scope>NUCLEOTIDE SEQUENCE</scope>
    <source>
        <strain evidence="4">NBRC 32514</strain>
    </source>
</reference>
<accession>A0A9W7XZE4</accession>
<dbReference type="PANTHER" id="PTHR28133">
    <property type="entry name" value="REQUIRED FOR RESPIRATORY GROWTH PROTEIN 7, MITOCHONDRIAL"/>
    <property type="match status" value="1"/>
</dbReference>
<dbReference type="AlphaFoldDB" id="A0A9W7XZE4"/>
<dbReference type="GO" id="GO:0005739">
    <property type="term" value="C:mitochondrion"/>
    <property type="evidence" value="ECO:0007669"/>
    <property type="project" value="UniProtKB-SubCell"/>
</dbReference>
<dbReference type="InterPro" id="IPR018828">
    <property type="entry name" value="RRG7"/>
</dbReference>
<dbReference type="GO" id="GO:0004519">
    <property type="term" value="F:endonuclease activity"/>
    <property type="evidence" value="ECO:0007669"/>
    <property type="project" value="InterPro"/>
</dbReference>